<name>A0A3E4QLF8_9BACT</name>
<feature type="compositionally biased region" description="Polar residues" evidence="1">
    <location>
        <begin position="147"/>
        <end position="160"/>
    </location>
</feature>
<dbReference type="EMBL" id="QSRD01000015">
    <property type="protein sequence ID" value="RGL03409.1"/>
    <property type="molecule type" value="Genomic_DNA"/>
</dbReference>
<protein>
    <recommendedName>
        <fullName evidence="4">Transposase IS701-like DDE domain-containing protein</fullName>
    </recommendedName>
</protein>
<dbReference type="Proteomes" id="UP000260835">
    <property type="component" value="Unassembled WGS sequence"/>
</dbReference>
<proteinExistence type="predicted"/>
<feature type="region of interest" description="Disordered" evidence="1">
    <location>
        <begin position="126"/>
        <end position="170"/>
    </location>
</feature>
<organism evidence="2 3">
    <name type="scientific">Prevotella disiens</name>
    <dbReference type="NCBI Taxonomy" id="28130"/>
    <lineage>
        <taxon>Bacteria</taxon>
        <taxon>Pseudomonadati</taxon>
        <taxon>Bacteroidota</taxon>
        <taxon>Bacteroidia</taxon>
        <taxon>Bacteroidales</taxon>
        <taxon>Prevotellaceae</taxon>
        <taxon>Prevotella</taxon>
    </lineage>
</organism>
<reference evidence="2 3" key="1">
    <citation type="submission" date="2018-08" db="EMBL/GenBank/DDBJ databases">
        <title>A genome reference for cultivated species of the human gut microbiota.</title>
        <authorList>
            <person name="Zou Y."/>
            <person name="Xue W."/>
            <person name="Luo G."/>
        </authorList>
    </citation>
    <scope>NUCLEOTIDE SEQUENCE [LARGE SCALE GENOMIC DNA]</scope>
    <source>
        <strain evidence="2 3">TF09-12</strain>
    </source>
</reference>
<evidence type="ECO:0000313" key="3">
    <source>
        <dbReference type="Proteomes" id="UP000260835"/>
    </source>
</evidence>
<sequence>MIFRIFQQTIGALSSQKFYGLLETGKNCYYRLMNRSDMNWRVIFLSMACRFSAIIRKYNAVETDAPQYYIIDDTTIEKTGFHIEGISPVFDHVKHCCVPDFKLLVLAIFNERSTYTCDMSLHRENGKRQDRGLSEKAQKMQHRKQSNSKPYPCSTTIKMSKQQRKKQRNP</sequence>
<accession>A0A3E4QLF8</accession>
<comment type="caution">
    <text evidence="2">The sequence shown here is derived from an EMBL/GenBank/DDBJ whole genome shotgun (WGS) entry which is preliminary data.</text>
</comment>
<evidence type="ECO:0000256" key="1">
    <source>
        <dbReference type="SAM" id="MobiDB-lite"/>
    </source>
</evidence>
<feature type="compositionally biased region" description="Basic residues" evidence="1">
    <location>
        <begin position="161"/>
        <end position="170"/>
    </location>
</feature>
<gene>
    <name evidence="2" type="ORF">DXC89_03270</name>
</gene>
<dbReference type="AlphaFoldDB" id="A0A3E4QLF8"/>
<evidence type="ECO:0000313" key="2">
    <source>
        <dbReference type="EMBL" id="RGL03409.1"/>
    </source>
</evidence>
<evidence type="ECO:0008006" key="4">
    <source>
        <dbReference type="Google" id="ProtNLM"/>
    </source>
</evidence>
<feature type="compositionally biased region" description="Basic and acidic residues" evidence="1">
    <location>
        <begin position="126"/>
        <end position="138"/>
    </location>
</feature>